<comment type="pathway">
    <text evidence="3 7">Glycan biosynthesis; trehalose biosynthesis.</text>
</comment>
<keyword evidence="5 7" id="KW-0378">Hydrolase</keyword>
<evidence type="ECO:0000256" key="4">
    <source>
        <dbReference type="ARBA" id="ARBA00008770"/>
    </source>
</evidence>
<sequence length="367" mass="41362">MVISDAKSGLTRAIAVALSESFSPQLLSQYFTRKKLLKKLESYGNGAGINALLDSMRASSPTRRASDAEHQDSWTLRHPSALSMFEEIMNASKGKQIVVFLDYDGTLSPIVEDPDRAFMTSEMREAVRDVAKFFPTAIVSGRCRAKVYNFVKLSELYYAGSHGMDIKGPAKGHRKGNQTVLCQPARKFLPMIDEVYRCLIEKMEHIPGAKVENNKFCLSVHYRCVEEKVRAEFYGLPVYRKLPFRVGKRNAEIESRRKVLEIRPTIKWDKGNALEFLLESLGYTEMNDVFPVYIGDDRTDEDAFKVLRNRGQGIGILVSKTPKETNASYTLKEPSEASYAVSTRVGGVEEMRLSLSLSLSLSLPRQY</sequence>
<organism evidence="8">
    <name type="scientific">Sesamum angustifolium</name>
    <dbReference type="NCBI Taxonomy" id="2727405"/>
    <lineage>
        <taxon>Eukaryota</taxon>
        <taxon>Viridiplantae</taxon>
        <taxon>Streptophyta</taxon>
        <taxon>Embryophyta</taxon>
        <taxon>Tracheophyta</taxon>
        <taxon>Spermatophyta</taxon>
        <taxon>Magnoliopsida</taxon>
        <taxon>eudicotyledons</taxon>
        <taxon>Gunneridae</taxon>
        <taxon>Pentapetalae</taxon>
        <taxon>asterids</taxon>
        <taxon>lamiids</taxon>
        <taxon>Lamiales</taxon>
        <taxon>Pedaliaceae</taxon>
        <taxon>Sesamum</taxon>
    </lineage>
</organism>
<dbReference type="EC" id="3.1.3.12" evidence="7"/>
<dbReference type="InterPro" id="IPR003337">
    <property type="entry name" value="Trehalose_PPase"/>
</dbReference>
<dbReference type="GO" id="GO:0005992">
    <property type="term" value="P:trehalose biosynthetic process"/>
    <property type="evidence" value="ECO:0007669"/>
    <property type="project" value="InterPro"/>
</dbReference>
<evidence type="ECO:0000256" key="6">
    <source>
        <dbReference type="ARBA" id="ARBA00025274"/>
    </source>
</evidence>
<evidence type="ECO:0000313" key="8">
    <source>
        <dbReference type="EMBL" id="KAL0282500.1"/>
    </source>
</evidence>
<dbReference type="InterPro" id="IPR044651">
    <property type="entry name" value="OTSB-like"/>
</dbReference>
<comment type="function">
    <text evidence="6">Removes the phosphate from trehalose 6-phosphate to produce free trehalose. Trehalose accumulation in plant may improve abiotic stress tolerance.</text>
</comment>
<comment type="catalytic activity">
    <reaction evidence="1 7">
        <text>alpha,alpha-trehalose 6-phosphate + H2O = alpha,alpha-trehalose + phosphate</text>
        <dbReference type="Rhea" id="RHEA:23420"/>
        <dbReference type="ChEBI" id="CHEBI:15377"/>
        <dbReference type="ChEBI" id="CHEBI:16551"/>
        <dbReference type="ChEBI" id="CHEBI:43474"/>
        <dbReference type="ChEBI" id="CHEBI:58429"/>
        <dbReference type="EC" id="3.1.3.12"/>
    </reaction>
</comment>
<dbReference type="Pfam" id="PF02358">
    <property type="entry name" value="Trehalose_PPase"/>
    <property type="match status" value="1"/>
</dbReference>
<gene>
    <name evidence="8" type="ORF">Sangu_2945800</name>
</gene>
<comment type="cofactor">
    <cofactor evidence="2 7">
        <name>a divalent metal cation</name>
        <dbReference type="ChEBI" id="CHEBI:60240"/>
    </cofactor>
</comment>
<accession>A0AAW2IK55</accession>
<evidence type="ECO:0000256" key="2">
    <source>
        <dbReference type="ARBA" id="ARBA00001968"/>
    </source>
</evidence>
<comment type="caution">
    <text evidence="8">The sequence shown here is derived from an EMBL/GenBank/DDBJ whole genome shotgun (WGS) entry which is preliminary data.</text>
</comment>
<protein>
    <recommendedName>
        <fullName evidence="7">Trehalose 6-phosphate phosphatase</fullName>
        <ecNumber evidence="7">3.1.3.12</ecNumber>
    </recommendedName>
</protein>
<evidence type="ECO:0000256" key="5">
    <source>
        <dbReference type="ARBA" id="ARBA00022801"/>
    </source>
</evidence>
<dbReference type="GO" id="GO:0004805">
    <property type="term" value="F:trehalose-phosphatase activity"/>
    <property type="evidence" value="ECO:0007669"/>
    <property type="project" value="UniProtKB-EC"/>
</dbReference>
<dbReference type="FunFam" id="3.40.50.1000:FF:000099">
    <property type="entry name" value="Trehalose 6-phosphate phosphatase"/>
    <property type="match status" value="1"/>
</dbReference>
<dbReference type="NCBIfam" id="TIGR01484">
    <property type="entry name" value="HAD-SF-IIB"/>
    <property type="match status" value="1"/>
</dbReference>
<evidence type="ECO:0000256" key="3">
    <source>
        <dbReference type="ARBA" id="ARBA00005199"/>
    </source>
</evidence>
<reference evidence="8" key="2">
    <citation type="journal article" date="2024" name="Plant">
        <title>Genomic evolution and insights into agronomic trait innovations of Sesamum species.</title>
        <authorList>
            <person name="Miao H."/>
            <person name="Wang L."/>
            <person name="Qu L."/>
            <person name="Liu H."/>
            <person name="Sun Y."/>
            <person name="Le M."/>
            <person name="Wang Q."/>
            <person name="Wei S."/>
            <person name="Zheng Y."/>
            <person name="Lin W."/>
            <person name="Duan Y."/>
            <person name="Cao H."/>
            <person name="Xiong S."/>
            <person name="Wang X."/>
            <person name="Wei L."/>
            <person name="Li C."/>
            <person name="Ma Q."/>
            <person name="Ju M."/>
            <person name="Zhao R."/>
            <person name="Li G."/>
            <person name="Mu C."/>
            <person name="Tian Q."/>
            <person name="Mei H."/>
            <person name="Zhang T."/>
            <person name="Gao T."/>
            <person name="Zhang H."/>
        </authorList>
    </citation>
    <scope>NUCLEOTIDE SEQUENCE</scope>
    <source>
        <strain evidence="8">G01</strain>
    </source>
</reference>
<proteinExistence type="inferred from homology"/>
<dbReference type="EMBL" id="JACGWK010001812">
    <property type="protein sequence ID" value="KAL0282500.1"/>
    <property type="molecule type" value="Genomic_DNA"/>
</dbReference>
<dbReference type="CDD" id="cd01627">
    <property type="entry name" value="HAD_TPP"/>
    <property type="match status" value="1"/>
</dbReference>
<dbReference type="InterPro" id="IPR006379">
    <property type="entry name" value="HAD-SF_hydro_IIB"/>
</dbReference>
<comment type="similarity">
    <text evidence="4 7">Belongs to the trehalose phosphatase family.</text>
</comment>
<evidence type="ECO:0000256" key="7">
    <source>
        <dbReference type="RuleBase" id="RU361117"/>
    </source>
</evidence>
<dbReference type="SUPFAM" id="SSF56784">
    <property type="entry name" value="HAD-like"/>
    <property type="match status" value="1"/>
</dbReference>
<dbReference type="AlphaFoldDB" id="A0AAW2IK55"/>
<dbReference type="NCBIfam" id="TIGR00685">
    <property type="entry name" value="T6PP"/>
    <property type="match status" value="1"/>
</dbReference>
<dbReference type="Gene3D" id="3.40.50.1000">
    <property type="entry name" value="HAD superfamily/HAD-like"/>
    <property type="match status" value="2"/>
</dbReference>
<reference evidence="8" key="1">
    <citation type="submission" date="2020-06" db="EMBL/GenBank/DDBJ databases">
        <authorList>
            <person name="Li T."/>
            <person name="Hu X."/>
            <person name="Zhang T."/>
            <person name="Song X."/>
            <person name="Zhang H."/>
            <person name="Dai N."/>
            <person name="Sheng W."/>
            <person name="Hou X."/>
            <person name="Wei L."/>
        </authorList>
    </citation>
    <scope>NUCLEOTIDE SEQUENCE</scope>
    <source>
        <strain evidence="8">G01</strain>
        <tissue evidence="8">Leaf</tissue>
    </source>
</reference>
<dbReference type="PANTHER" id="PTHR43768:SF32">
    <property type="entry name" value="TREHALOSE-PHOSPHATE PHOSPHATASE C-RELATED"/>
    <property type="match status" value="1"/>
</dbReference>
<dbReference type="InterPro" id="IPR036412">
    <property type="entry name" value="HAD-like_sf"/>
</dbReference>
<name>A0AAW2IK55_9LAMI</name>
<dbReference type="PANTHER" id="PTHR43768">
    <property type="entry name" value="TREHALOSE 6-PHOSPHATE PHOSPHATASE"/>
    <property type="match status" value="1"/>
</dbReference>
<evidence type="ECO:0000256" key="1">
    <source>
        <dbReference type="ARBA" id="ARBA00000500"/>
    </source>
</evidence>
<dbReference type="InterPro" id="IPR023214">
    <property type="entry name" value="HAD_sf"/>
</dbReference>